<dbReference type="NCBIfam" id="TIGR01042">
    <property type="entry name" value="V-ATPase_V1_A"/>
    <property type="match status" value="1"/>
</dbReference>
<dbReference type="Pfam" id="PF00006">
    <property type="entry name" value="ATP-synt_ab"/>
    <property type="match status" value="1"/>
</dbReference>
<dbReference type="CDD" id="cd18119">
    <property type="entry name" value="ATP-synt_V_A-type_alpha_N"/>
    <property type="match status" value="1"/>
</dbReference>
<evidence type="ECO:0000256" key="3">
    <source>
        <dbReference type="ARBA" id="ARBA00022448"/>
    </source>
</evidence>
<evidence type="ECO:0000259" key="13">
    <source>
        <dbReference type="Pfam" id="PF16886"/>
    </source>
</evidence>
<proteinExistence type="inferred from homology"/>
<dbReference type="InterPro" id="IPR022878">
    <property type="entry name" value="V-ATPase_asu"/>
</dbReference>
<dbReference type="SUPFAM" id="SSF50615">
    <property type="entry name" value="N-terminal domain of alpha and beta subunits of F1 ATP synthase"/>
    <property type="match status" value="1"/>
</dbReference>
<dbReference type="GO" id="GO:0005524">
    <property type="term" value="F:ATP binding"/>
    <property type="evidence" value="ECO:0007669"/>
    <property type="project" value="UniProtKB-KW"/>
</dbReference>
<sequence length="523" mass="57395">MTTKGATTKRGGCVMPIGPAEKRAAQQRATKQSPSERQKVKIFLKPHQKMPPTTREYVKESQYGFVYGVSGPVVTAEKMSGAAMYELVRVGHSELVGEIIRLEDDYATIQVYEETSSVTIGDPVLRTGQPLSVELGPGIMGSIFDGIQRPLHDIAQMTKSIYIPKGVNVKALNRSKKWEFLPRKDLRAGDHVTGGDIIGIVHETALVKHKIMVEPKACGTVKFIAPMGQYTVEDIILEVEFAGSIQKHSMMQIWPVRNPRPSAEKLAANYPLLCGQRVLDALFPCVQGGTTAIPGAFGCGKTVISQSLSKYSNSDAIIYVGCGERGNEMSEVLRDFPELTMEVDGVTTSIMERTALVANTSNMPVAAREASIYTGITLAEYFRDMGLNVAMMADSTSRWAEALREISGRLGEMPADSGYPAYLAARLASFYERAGKVKCFGSPEREGSVTIVGAVSPPGGDFADPVTSATLGIVQVFWGLDKKLAQRKHFPSINWLISYRWKLWNIMRHCVWAMQRMTGNKQN</sequence>
<dbReference type="PANTHER" id="PTHR43607:SF1">
    <property type="entry name" value="H(+)-TRANSPORTING TWO-SECTOR ATPASE"/>
    <property type="match status" value="1"/>
</dbReference>
<dbReference type="InterPro" id="IPR005725">
    <property type="entry name" value="ATPase_V1-cplx_asu"/>
</dbReference>
<dbReference type="AlphaFoldDB" id="A0A914HBL9"/>
<dbReference type="InterPro" id="IPR027417">
    <property type="entry name" value="P-loop_NTPase"/>
</dbReference>
<dbReference type="SUPFAM" id="SSF52540">
    <property type="entry name" value="P-loop containing nucleoside triphosphate hydrolases"/>
    <property type="match status" value="1"/>
</dbReference>
<feature type="domain" description="ATPase F1/V1/A1 complex alpha/beta subunit N-terminal" evidence="12">
    <location>
        <begin position="66"/>
        <end position="128"/>
    </location>
</feature>
<dbReference type="GO" id="GO:0033180">
    <property type="term" value="C:proton-transporting V-type ATPase, V1 domain"/>
    <property type="evidence" value="ECO:0007669"/>
    <property type="project" value="InterPro"/>
</dbReference>
<keyword evidence="7" id="KW-1278">Translocase</keyword>
<dbReference type="InterPro" id="IPR004100">
    <property type="entry name" value="ATPase_F1/V1/A1_a/bsu_N"/>
</dbReference>
<feature type="domain" description="ATPsynthase alpha/beta subunit barrel-sandwich" evidence="13">
    <location>
        <begin position="169"/>
        <end position="257"/>
    </location>
</feature>
<reference evidence="15" key="1">
    <citation type="submission" date="2022-11" db="UniProtKB">
        <authorList>
            <consortium name="WormBaseParasite"/>
        </authorList>
    </citation>
    <scope>IDENTIFICATION</scope>
</reference>
<dbReference type="FunFam" id="2.40.50.100:FF:000008">
    <property type="entry name" value="V-type proton ATPase catalytic subunit A"/>
    <property type="match status" value="1"/>
</dbReference>
<dbReference type="FunFam" id="3.40.50.300:FF:000052">
    <property type="entry name" value="V-type proton ATPase catalytic subunit A"/>
    <property type="match status" value="1"/>
</dbReference>
<dbReference type="CDD" id="cd01134">
    <property type="entry name" value="V_A-ATPase_A"/>
    <property type="match status" value="1"/>
</dbReference>
<keyword evidence="8" id="KW-0406">Ion transport</keyword>
<protein>
    <recommendedName>
        <fullName evidence="2">H(+)-transporting two-sector ATPase</fullName>
        <ecNumber evidence="2">7.1.2.2</ecNumber>
    </recommendedName>
</protein>
<comment type="similarity">
    <text evidence="1">Belongs to the ATPase alpha/beta chains family.</text>
</comment>
<evidence type="ECO:0000256" key="10">
    <source>
        <dbReference type="SAM" id="MobiDB-lite"/>
    </source>
</evidence>
<dbReference type="Pfam" id="PF16886">
    <property type="entry name" value="ATP-synt_ab_Xtn"/>
    <property type="match status" value="1"/>
</dbReference>
<dbReference type="EC" id="7.1.2.2" evidence="2"/>
<evidence type="ECO:0000256" key="1">
    <source>
        <dbReference type="ARBA" id="ARBA00008936"/>
    </source>
</evidence>
<evidence type="ECO:0000256" key="8">
    <source>
        <dbReference type="ARBA" id="ARBA00023065"/>
    </source>
</evidence>
<dbReference type="GO" id="GO:0046961">
    <property type="term" value="F:proton-transporting ATPase activity, rotational mechanism"/>
    <property type="evidence" value="ECO:0007669"/>
    <property type="project" value="InterPro"/>
</dbReference>
<dbReference type="GO" id="GO:0046034">
    <property type="term" value="P:ATP metabolic process"/>
    <property type="evidence" value="ECO:0007669"/>
    <property type="project" value="InterPro"/>
</dbReference>
<dbReference type="GO" id="GO:0005765">
    <property type="term" value="C:lysosomal membrane"/>
    <property type="evidence" value="ECO:0007669"/>
    <property type="project" value="TreeGrafter"/>
</dbReference>
<dbReference type="InterPro" id="IPR031686">
    <property type="entry name" value="ATP-synth_a_Xtn"/>
</dbReference>
<organism evidence="14 15">
    <name type="scientific">Globodera rostochiensis</name>
    <name type="common">Golden nematode worm</name>
    <name type="synonym">Heterodera rostochiensis</name>
    <dbReference type="NCBI Taxonomy" id="31243"/>
    <lineage>
        <taxon>Eukaryota</taxon>
        <taxon>Metazoa</taxon>
        <taxon>Ecdysozoa</taxon>
        <taxon>Nematoda</taxon>
        <taxon>Chromadorea</taxon>
        <taxon>Rhabditida</taxon>
        <taxon>Tylenchina</taxon>
        <taxon>Tylenchomorpha</taxon>
        <taxon>Tylenchoidea</taxon>
        <taxon>Heteroderidae</taxon>
        <taxon>Heteroderinae</taxon>
        <taxon>Globodera</taxon>
    </lineage>
</organism>
<evidence type="ECO:0000313" key="15">
    <source>
        <dbReference type="WBParaSite" id="Gr19_v10_g1511.t1"/>
    </source>
</evidence>
<dbReference type="GO" id="GO:0016887">
    <property type="term" value="F:ATP hydrolysis activity"/>
    <property type="evidence" value="ECO:0007669"/>
    <property type="project" value="InterPro"/>
</dbReference>
<dbReference type="InterPro" id="IPR036121">
    <property type="entry name" value="ATPase_F1/V1/A1_a/bsu_N_sf"/>
</dbReference>
<name>A0A914HBL9_GLORO</name>
<evidence type="ECO:0000259" key="12">
    <source>
        <dbReference type="Pfam" id="PF02874"/>
    </source>
</evidence>
<dbReference type="Gene3D" id="2.40.30.20">
    <property type="match status" value="1"/>
</dbReference>
<evidence type="ECO:0000256" key="6">
    <source>
        <dbReference type="ARBA" id="ARBA00022840"/>
    </source>
</evidence>
<dbReference type="Gene3D" id="3.40.50.300">
    <property type="entry name" value="P-loop containing nucleotide triphosphate hydrolases"/>
    <property type="match status" value="1"/>
</dbReference>
<keyword evidence="5" id="KW-0375">Hydrogen ion transport</keyword>
<evidence type="ECO:0000256" key="4">
    <source>
        <dbReference type="ARBA" id="ARBA00022741"/>
    </source>
</evidence>
<evidence type="ECO:0000256" key="2">
    <source>
        <dbReference type="ARBA" id="ARBA00012473"/>
    </source>
</evidence>
<evidence type="ECO:0000256" key="7">
    <source>
        <dbReference type="ARBA" id="ARBA00022967"/>
    </source>
</evidence>
<dbReference type="Pfam" id="PF02874">
    <property type="entry name" value="ATP-synt_ab_N"/>
    <property type="match status" value="1"/>
</dbReference>
<keyword evidence="4" id="KW-0547">Nucleotide-binding</keyword>
<evidence type="ECO:0000256" key="5">
    <source>
        <dbReference type="ARBA" id="ARBA00022781"/>
    </source>
</evidence>
<keyword evidence="6" id="KW-0067">ATP-binding</keyword>
<dbReference type="NCBIfam" id="NF003220">
    <property type="entry name" value="PRK04192.1"/>
    <property type="match status" value="1"/>
</dbReference>
<evidence type="ECO:0000256" key="9">
    <source>
        <dbReference type="ARBA" id="ARBA00048383"/>
    </source>
</evidence>
<dbReference type="PANTHER" id="PTHR43607">
    <property type="entry name" value="V-TYPE PROTON ATPASE CATALYTIC SUBUNIT A"/>
    <property type="match status" value="1"/>
</dbReference>
<evidence type="ECO:0000259" key="11">
    <source>
        <dbReference type="Pfam" id="PF00006"/>
    </source>
</evidence>
<dbReference type="FunFam" id="2.40.30.20:FF:000002">
    <property type="entry name" value="V-type proton ATPase catalytic subunit A"/>
    <property type="match status" value="1"/>
</dbReference>
<feature type="region of interest" description="Disordered" evidence="10">
    <location>
        <begin position="1"/>
        <end position="37"/>
    </location>
</feature>
<dbReference type="InterPro" id="IPR000194">
    <property type="entry name" value="ATPase_F1/V1/A1_a/bsu_nucl-bd"/>
</dbReference>
<feature type="domain" description="ATPase F1/V1/A1 complex alpha/beta subunit nucleotide-binding" evidence="11">
    <location>
        <begin position="275"/>
        <end position="499"/>
    </location>
</feature>
<dbReference type="InterPro" id="IPR023366">
    <property type="entry name" value="ATP_synth_asu-like_sf"/>
</dbReference>
<accession>A0A914HBL9</accession>
<keyword evidence="14" id="KW-1185">Reference proteome</keyword>
<dbReference type="Gene3D" id="2.40.50.100">
    <property type="match status" value="1"/>
</dbReference>
<dbReference type="Proteomes" id="UP000887572">
    <property type="component" value="Unplaced"/>
</dbReference>
<evidence type="ECO:0000313" key="14">
    <source>
        <dbReference type="Proteomes" id="UP000887572"/>
    </source>
</evidence>
<comment type="catalytic activity">
    <reaction evidence="9">
        <text>ATP + H2O + 4 H(+)(in) = ADP + phosphate + 5 H(+)(out)</text>
        <dbReference type="Rhea" id="RHEA:57720"/>
        <dbReference type="ChEBI" id="CHEBI:15377"/>
        <dbReference type="ChEBI" id="CHEBI:15378"/>
        <dbReference type="ChEBI" id="CHEBI:30616"/>
        <dbReference type="ChEBI" id="CHEBI:43474"/>
        <dbReference type="ChEBI" id="CHEBI:456216"/>
        <dbReference type="EC" id="7.1.2.2"/>
    </reaction>
</comment>
<dbReference type="WBParaSite" id="Gr19_v10_g1511.t1">
    <property type="protein sequence ID" value="Gr19_v10_g1511.t1"/>
    <property type="gene ID" value="Gr19_v10_g1511"/>
</dbReference>
<keyword evidence="3" id="KW-0813">Transport</keyword>